<gene>
    <name evidence="1" type="ORF">BDN72DRAFT_855476</name>
</gene>
<name>A0ACD3B3R6_9AGAR</name>
<organism evidence="1 2">
    <name type="scientific">Pluteus cervinus</name>
    <dbReference type="NCBI Taxonomy" id="181527"/>
    <lineage>
        <taxon>Eukaryota</taxon>
        <taxon>Fungi</taxon>
        <taxon>Dikarya</taxon>
        <taxon>Basidiomycota</taxon>
        <taxon>Agaricomycotina</taxon>
        <taxon>Agaricomycetes</taxon>
        <taxon>Agaricomycetidae</taxon>
        <taxon>Agaricales</taxon>
        <taxon>Pluteineae</taxon>
        <taxon>Pluteaceae</taxon>
        <taxon>Pluteus</taxon>
    </lineage>
</organism>
<evidence type="ECO:0000313" key="2">
    <source>
        <dbReference type="Proteomes" id="UP000308600"/>
    </source>
</evidence>
<keyword evidence="2" id="KW-1185">Reference proteome</keyword>
<accession>A0ACD3B3R6</accession>
<reference evidence="1 2" key="1">
    <citation type="journal article" date="2019" name="Nat. Ecol. Evol.">
        <title>Megaphylogeny resolves global patterns of mushroom evolution.</title>
        <authorList>
            <person name="Varga T."/>
            <person name="Krizsan K."/>
            <person name="Foldi C."/>
            <person name="Dima B."/>
            <person name="Sanchez-Garcia M."/>
            <person name="Sanchez-Ramirez S."/>
            <person name="Szollosi G.J."/>
            <person name="Szarkandi J.G."/>
            <person name="Papp V."/>
            <person name="Albert L."/>
            <person name="Andreopoulos W."/>
            <person name="Angelini C."/>
            <person name="Antonin V."/>
            <person name="Barry K.W."/>
            <person name="Bougher N.L."/>
            <person name="Buchanan P."/>
            <person name="Buyck B."/>
            <person name="Bense V."/>
            <person name="Catcheside P."/>
            <person name="Chovatia M."/>
            <person name="Cooper J."/>
            <person name="Damon W."/>
            <person name="Desjardin D."/>
            <person name="Finy P."/>
            <person name="Geml J."/>
            <person name="Haridas S."/>
            <person name="Hughes K."/>
            <person name="Justo A."/>
            <person name="Karasinski D."/>
            <person name="Kautmanova I."/>
            <person name="Kiss B."/>
            <person name="Kocsube S."/>
            <person name="Kotiranta H."/>
            <person name="LaButti K.M."/>
            <person name="Lechner B.E."/>
            <person name="Liimatainen K."/>
            <person name="Lipzen A."/>
            <person name="Lukacs Z."/>
            <person name="Mihaltcheva S."/>
            <person name="Morgado L.N."/>
            <person name="Niskanen T."/>
            <person name="Noordeloos M.E."/>
            <person name="Ohm R.A."/>
            <person name="Ortiz-Santana B."/>
            <person name="Ovrebo C."/>
            <person name="Racz N."/>
            <person name="Riley R."/>
            <person name="Savchenko A."/>
            <person name="Shiryaev A."/>
            <person name="Soop K."/>
            <person name="Spirin V."/>
            <person name="Szebenyi C."/>
            <person name="Tomsovsky M."/>
            <person name="Tulloss R.E."/>
            <person name="Uehling J."/>
            <person name="Grigoriev I.V."/>
            <person name="Vagvolgyi C."/>
            <person name="Papp T."/>
            <person name="Martin F.M."/>
            <person name="Miettinen O."/>
            <person name="Hibbett D.S."/>
            <person name="Nagy L.G."/>
        </authorList>
    </citation>
    <scope>NUCLEOTIDE SEQUENCE [LARGE SCALE GENOMIC DNA]</scope>
    <source>
        <strain evidence="1 2">NL-1719</strain>
    </source>
</reference>
<protein>
    <submittedName>
        <fullName evidence="1">Zincin</fullName>
    </submittedName>
</protein>
<proteinExistence type="predicted"/>
<evidence type="ECO:0000313" key="1">
    <source>
        <dbReference type="EMBL" id="TFK72455.1"/>
    </source>
</evidence>
<dbReference type="EMBL" id="ML208285">
    <property type="protein sequence ID" value="TFK72455.1"/>
    <property type="molecule type" value="Genomic_DNA"/>
</dbReference>
<dbReference type="Proteomes" id="UP000308600">
    <property type="component" value="Unassembled WGS sequence"/>
</dbReference>
<sequence length="413" mass="44517">MFSRPSCIAFLALAASIISVSATPSISLEVIGGLPIFLSLWDVHTDQSSGPVSVNDIVDLKVTTIIRNTGDETLTLLEDPHGALSTFPADTFVITNANGTSPNFTGYMIKFSPEDAAENGETITLAPGEFKAVEHDLSETYNFAASGAGMYNIEAYNVFIAVKDKKLGPIRAISKALSVRISGRLTLSTVVHTTSNPGHPAFEGCSAKQQQVVLVAAKAAQDYANEAYAYLLSDPEPTPRFTTWFGASEDGYATVLDHFEKIREEDFTSFTYHCTELGCRGNAVYAYVKADEYGVVHLCRAFWRAPLTGTNSKGGTLVHEVSHFLDVASTKDVPIGNSTTRAYYGHKLCKELALNMPEKAIINADNHEYFAENNPAQLVDGLEVELNSASLAGINACLSPFNSLASCHGSDYL</sequence>